<evidence type="ECO:0000313" key="6">
    <source>
        <dbReference type="EMBL" id="OMJ84743.1"/>
    </source>
</evidence>
<evidence type="ECO:0000256" key="1">
    <source>
        <dbReference type="ARBA" id="ARBA00022737"/>
    </source>
</evidence>
<dbReference type="Pfam" id="PF00612">
    <property type="entry name" value="IQ"/>
    <property type="match status" value="1"/>
</dbReference>
<keyword evidence="2 3" id="KW-0802">TPR repeat</keyword>
<dbReference type="InterPro" id="IPR000048">
    <property type="entry name" value="IQ_motif_EF-hand-BS"/>
</dbReference>
<dbReference type="Pfam" id="PF13181">
    <property type="entry name" value="TPR_8"/>
    <property type="match status" value="1"/>
</dbReference>
<dbReference type="SUPFAM" id="SSF48452">
    <property type="entry name" value="TPR-like"/>
    <property type="match status" value="1"/>
</dbReference>
<dbReference type="PANTHER" id="PTHR45641:SF19">
    <property type="entry name" value="NEPHROCYSTIN-3"/>
    <property type="match status" value="1"/>
</dbReference>
<reference evidence="6 7" key="1">
    <citation type="submission" date="2016-11" db="EMBL/GenBank/DDBJ databases">
        <title>The macronuclear genome of Stentor coeruleus: a giant cell with tiny introns.</title>
        <authorList>
            <person name="Slabodnick M."/>
            <person name="Ruby J.G."/>
            <person name="Reiff S.B."/>
            <person name="Swart E.C."/>
            <person name="Gosai S."/>
            <person name="Prabakaran S."/>
            <person name="Witkowska E."/>
            <person name="Larue G.E."/>
            <person name="Fisher S."/>
            <person name="Freeman R.M."/>
            <person name="Gunawardena J."/>
            <person name="Chu W."/>
            <person name="Stover N.A."/>
            <person name="Gregory B.D."/>
            <person name="Nowacki M."/>
            <person name="Derisi J."/>
            <person name="Roy S.W."/>
            <person name="Marshall W.F."/>
            <person name="Sood P."/>
        </authorList>
    </citation>
    <scope>NUCLEOTIDE SEQUENCE [LARGE SCALE GENOMIC DNA]</scope>
    <source>
        <strain evidence="6">WM001</strain>
    </source>
</reference>
<evidence type="ECO:0000256" key="4">
    <source>
        <dbReference type="SAM" id="Coils"/>
    </source>
</evidence>
<dbReference type="PROSITE" id="PS50096">
    <property type="entry name" value="IQ"/>
    <property type="match status" value="1"/>
</dbReference>
<feature type="coiled-coil region" evidence="4">
    <location>
        <begin position="336"/>
        <end position="363"/>
    </location>
</feature>
<dbReference type="OrthoDB" id="5984918at2759"/>
<dbReference type="Proteomes" id="UP000187209">
    <property type="component" value="Unassembled WGS sequence"/>
</dbReference>
<keyword evidence="4" id="KW-0175">Coiled coil</keyword>
<feature type="region of interest" description="Disordered" evidence="5">
    <location>
        <begin position="215"/>
        <end position="234"/>
    </location>
</feature>
<accession>A0A1R2C6U6</accession>
<dbReference type="Gene3D" id="1.25.40.10">
    <property type="entry name" value="Tetratricopeptide repeat domain"/>
    <property type="match status" value="2"/>
</dbReference>
<dbReference type="InterPro" id="IPR011990">
    <property type="entry name" value="TPR-like_helical_dom_sf"/>
</dbReference>
<dbReference type="PANTHER" id="PTHR45641">
    <property type="entry name" value="TETRATRICOPEPTIDE REPEAT PROTEIN (AFU_ORTHOLOGUE AFUA_6G03870)"/>
    <property type="match status" value="1"/>
</dbReference>
<dbReference type="InterPro" id="IPR019734">
    <property type="entry name" value="TPR_rpt"/>
</dbReference>
<name>A0A1R2C6U6_9CILI</name>
<feature type="repeat" description="TPR" evidence="3">
    <location>
        <begin position="58"/>
        <end position="91"/>
    </location>
</feature>
<comment type="caution">
    <text evidence="6">The sequence shown here is derived from an EMBL/GenBank/DDBJ whole genome shotgun (WGS) entry which is preliminary data.</text>
</comment>
<organism evidence="6 7">
    <name type="scientific">Stentor coeruleus</name>
    <dbReference type="NCBI Taxonomy" id="5963"/>
    <lineage>
        <taxon>Eukaryota</taxon>
        <taxon>Sar</taxon>
        <taxon>Alveolata</taxon>
        <taxon>Ciliophora</taxon>
        <taxon>Postciliodesmatophora</taxon>
        <taxon>Heterotrichea</taxon>
        <taxon>Heterotrichida</taxon>
        <taxon>Stentoridae</taxon>
        <taxon>Stentor</taxon>
    </lineage>
</organism>
<dbReference type="PROSITE" id="PS50005">
    <property type="entry name" value="TPR"/>
    <property type="match status" value="1"/>
</dbReference>
<dbReference type="AlphaFoldDB" id="A0A1R2C6U6"/>
<keyword evidence="1" id="KW-0677">Repeat</keyword>
<evidence type="ECO:0000256" key="5">
    <source>
        <dbReference type="SAM" id="MobiDB-lite"/>
    </source>
</evidence>
<dbReference type="CDD" id="cd23767">
    <property type="entry name" value="IQCD"/>
    <property type="match status" value="1"/>
</dbReference>
<dbReference type="SMART" id="SM00028">
    <property type="entry name" value="TPR"/>
    <property type="match status" value="3"/>
</dbReference>
<sequence length="374" mass="42706">MSRGFSTKQKEEVVINFNKLAMEHLQQDSYENSMSYLKQALMGIKVIIEEHTKNKLMAITFNNLGCLFKRTANYSEALKYLSKAVSLESKLPNELATIAGAHLNICSILSQQGDHPNAIRHGLRSIFLLKNVYREQPKHLSTLVIAYHNVGTEYQLMGHLDDAEDCLKIGHKLGFDFLGPQHNLTVTLKNTLNSLARRGKSSNYDYFTKARSPKTRLPNVSAKSRSTSQESRKSLYRPAAYDHYPTKPTERDFYSRKTNPSRNKNRIATKVEIQKPFVPKIFSDEEVSILTDKSFSSLASSSRKIDLGQHKATEKAAAIMIQSAWRGFKARKRFEEEKLNYKLKQAEQKARRAVEEYEKLKQIAAKPKPKFTAK</sequence>
<proteinExistence type="predicted"/>
<dbReference type="EMBL" id="MPUH01000259">
    <property type="protein sequence ID" value="OMJ84743.1"/>
    <property type="molecule type" value="Genomic_DNA"/>
</dbReference>
<dbReference type="SMART" id="SM00015">
    <property type="entry name" value="IQ"/>
    <property type="match status" value="1"/>
</dbReference>
<evidence type="ECO:0000256" key="2">
    <source>
        <dbReference type="ARBA" id="ARBA00022803"/>
    </source>
</evidence>
<evidence type="ECO:0000256" key="3">
    <source>
        <dbReference type="PROSITE-ProRule" id="PRU00339"/>
    </source>
</evidence>
<keyword evidence="7" id="KW-1185">Reference proteome</keyword>
<gene>
    <name evidence="6" type="ORF">SteCoe_14062</name>
</gene>
<protein>
    <submittedName>
        <fullName evidence="6">Uncharacterized protein</fullName>
    </submittedName>
</protein>
<dbReference type="Gene3D" id="1.20.5.190">
    <property type="match status" value="1"/>
</dbReference>
<evidence type="ECO:0000313" key="7">
    <source>
        <dbReference type="Proteomes" id="UP000187209"/>
    </source>
</evidence>